<proteinExistence type="predicted"/>
<feature type="region of interest" description="Disordered" evidence="1">
    <location>
        <begin position="27"/>
        <end position="53"/>
    </location>
</feature>
<accession>A0ABN8RWR2</accession>
<comment type="caution">
    <text evidence="2">The sequence shown here is derived from an EMBL/GenBank/DDBJ whole genome shotgun (WGS) entry which is preliminary data.</text>
</comment>
<dbReference type="EMBL" id="CALNXK010000369">
    <property type="protein sequence ID" value="CAH3183917.1"/>
    <property type="molecule type" value="Genomic_DNA"/>
</dbReference>
<evidence type="ECO:0000313" key="3">
    <source>
        <dbReference type="Proteomes" id="UP001159405"/>
    </source>
</evidence>
<protein>
    <submittedName>
        <fullName evidence="2">Uncharacterized protein</fullName>
    </submittedName>
</protein>
<feature type="compositionally biased region" description="Low complexity" evidence="1">
    <location>
        <begin position="28"/>
        <end position="42"/>
    </location>
</feature>
<name>A0ABN8RWR2_9CNID</name>
<sequence length="118" mass="12790">MSAISNVSLAEDQSQYSYAYEHAFIGTSPPKRASSAHSPARAPTDEAGGAYETPDENVVNEFMEDIQEKRAGAAAYETADEQAVAGFVSSLKRKRTLNGLQCDLSTDESDFSDSDHDY</sequence>
<reference evidence="2 3" key="1">
    <citation type="submission" date="2022-05" db="EMBL/GenBank/DDBJ databases">
        <authorList>
            <consortium name="Genoscope - CEA"/>
            <person name="William W."/>
        </authorList>
    </citation>
    <scope>NUCLEOTIDE SEQUENCE [LARGE SCALE GENOMIC DNA]</scope>
</reference>
<evidence type="ECO:0000256" key="1">
    <source>
        <dbReference type="SAM" id="MobiDB-lite"/>
    </source>
</evidence>
<feature type="non-terminal residue" evidence="2">
    <location>
        <position position="118"/>
    </location>
</feature>
<keyword evidence="3" id="KW-1185">Reference proteome</keyword>
<evidence type="ECO:0000313" key="2">
    <source>
        <dbReference type="EMBL" id="CAH3183917.1"/>
    </source>
</evidence>
<organism evidence="2 3">
    <name type="scientific">Porites lobata</name>
    <dbReference type="NCBI Taxonomy" id="104759"/>
    <lineage>
        <taxon>Eukaryota</taxon>
        <taxon>Metazoa</taxon>
        <taxon>Cnidaria</taxon>
        <taxon>Anthozoa</taxon>
        <taxon>Hexacorallia</taxon>
        <taxon>Scleractinia</taxon>
        <taxon>Fungiina</taxon>
        <taxon>Poritidae</taxon>
        <taxon>Porites</taxon>
    </lineage>
</organism>
<dbReference type="Proteomes" id="UP001159405">
    <property type="component" value="Unassembled WGS sequence"/>
</dbReference>
<gene>
    <name evidence="2" type="ORF">PLOB_00029244</name>
</gene>